<keyword evidence="10" id="KW-1185">Reference proteome</keyword>
<dbReference type="Gene3D" id="2.40.170.20">
    <property type="entry name" value="TonB-dependent receptor, beta-barrel domain"/>
    <property type="match status" value="1"/>
</dbReference>
<dbReference type="Pfam" id="PF13715">
    <property type="entry name" value="CarbopepD_reg_2"/>
    <property type="match status" value="1"/>
</dbReference>
<dbReference type="EMBL" id="FXTN01000003">
    <property type="protein sequence ID" value="SMO55621.1"/>
    <property type="molecule type" value="Genomic_DNA"/>
</dbReference>
<evidence type="ECO:0000313" key="10">
    <source>
        <dbReference type="Proteomes" id="UP000320300"/>
    </source>
</evidence>
<keyword evidence="5 7" id="KW-0472">Membrane</keyword>
<evidence type="ECO:0000256" key="1">
    <source>
        <dbReference type="ARBA" id="ARBA00004571"/>
    </source>
</evidence>
<dbReference type="PROSITE" id="PS52016">
    <property type="entry name" value="TONB_DEPENDENT_REC_3"/>
    <property type="match status" value="1"/>
</dbReference>
<keyword evidence="2 7" id="KW-0813">Transport</keyword>
<dbReference type="Pfam" id="PF07715">
    <property type="entry name" value="Plug"/>
    <property type="match status" value="1"/>
</dbReference>
<dbReference type="OrthoDB" id="9768177at2"/>
<organism evidence="9 10">
    <name type="scientific">Pedobacter westerhofensis</name>
    <dbReference type="NCBI Taxonomy" id="425512"/>
    <lineage>
        <taxon>Bacteria</taxon>
        <taxon>Pseudomonadati</taxon>
        <taxon>Bacteroidota</taxon>
        <taxon>Sphingobacteriia</taxon>
        <taxon>Sphingobacteriales</taxon>
        <taxon>Sphingobacteriaceae</taxon>
        <taxon>Pedobacter</taxon>
    </lineage>
</organism>
<proteinExistence type="inferred from homology"/>
<name>A0A521C9Y2_9SPHI</name>
<dbReference type="AlphaFoldDB" id="A0A521C9Y2"/>
<dbReference type="InterPro" id="IPR012910">
    <property type="entry name" value="Plug_dom"/>
</dbReference>
<reference evidence="9 10" key="1">
    <citation type="submission" date="2017-05" db="EMBL/GenBank/DDBJ databases">
        <authorList>
            <person name="Varghese N."/>
            <person name="Submissions S."/>
        </authorList>
    </citation>
    <scope>NUCLEOTIDE SEQUENCE [LARGE SCALE GENOMIC DNA]</scope>
    <source>
        <strain evidence="9 10">DSM 19036</strain>
    </source>
</reference>
<dbReference type="InterPro" id="IPR037066">
    <property type="entry name" value="Plug_dom_sf"/>
</dbReference>
<comment type="subcellular location">
    <subcellularLocation>
        <location evidence="1 7">Cell outer membrane</location>
        <topology evidence="1 7">Multi-pass membrane protein</topology>
    </subcellularLocation>
</comment>
<dbReference type="NCBIfam" id="TIGR04056">
    <property type="entry name" value="OMP_RagA_SusC"/>
    <property type="match status" value="1"/>
</dbReference>
<gene>
    <name evidence="9" type="ORF">SAMN06265348_103304</name>
</gene>
<evidence type="ECO:0000256" key="7">
    <source>
        <dbReference type="PROSITE-ProRule" id="PRU01360"/>
    </source>
</evidence>
<evidence type="ECO:0000259" key="8">
    <source>
        <dbReference type="Pfam" id="PF07715"/>
    </source>
</evidence>
<dbReference type="Gene3D" id="2.60.40.1120">
    <property type="entry name" value="Carboxypeptidase-like, regulatory domain"/>
    <property type="match status" value="1"/>
</dbReference>
<dbReference type="InterPro" id="IPR036942">
    <property type="entry name" value="Beta-barrel_TonB_sf"/>
</dbReference>
<protein>
    <submittedName>
        <fullName evidence="9">TonB-linked outer membrane protein, SusC/RagA family</fullName>
    </submittedName>
</protein>
<evidence type="ECO:0000256" key="2">
    <source>
        <dbReference type="ARBA" id="ARBA00022448"/>
    </source>
</evidence>
<evidence type="ECO:0000313" key="9">
    <source>
        <dbReference type="EMBL" id="SMO55621.1"/>
    </source>
</evidence>
<keyword evidence="6 7" id="KW-0998">Cell outer membrane</keyword>
<dbReference type="Gene3D" id="2.170.130.10">
    <property type="entry name" value="TonB-dependent receptor, plug domain"/>
    <property type="match status" value="1"/>
</dbReference>
<dbReference type="GO" id="GO:0009279">
    <property type="term" value="C:cell outer membrane"/>
    <property type="evidence" value="ECO:0007669"/>
    <property type="project" value="UniProtKB-SubCell"/>
</dbReference>
<feature type="domain" description="TonB-dependent receptor plug" evidence="8">
    <location>
        <begin position="142"/>
        <end position="247"/>
    </location>
</feature>
<dbReference type="InterPro" id="IPR039426">
    <property type="entry name" value="TonB-dep_rcpt-like"/>
</dbReference>
<keyword evidence="4 7" id="KW-0812">Transmembrane</keyword>
<evidence type="ECO:0000256" key="3">
    <source>
        <dbReference type="ARBA" id="ARBA00022452"/>
    </source>
</evidence>
<comment type="similarity">
    <text evidence="7">Belongs to the TonB-dependent receptor family.</text>
</comment>
<evidence type="ECO:0000256" key="6">
    <source>
        <dbReference type="ARBA" id="ARBA00023237"/>
    </source>
</evidence>
<dbReference type="RefSeq" id="WP_142527495.1">
    <property type="nucleotide sequence ID" value="NZ_CBCSJO010000004.1"/>
</dbReference>
<dbReference type="SUPFAM" id="SSF49464">
    <property type="entry name" value="Carboxypeptidase regulatory domain-like"/>
    <property type="match status" value="1"/>
</dbReference>
<dbReference type="Proteomes" id="UP000320300">
    <property type="component" value="Unassembled WGS sequence"/>
</dbReference>
<evidence type="ECO:0000256" key="5">
    <source>
        <dbReference type="ARBA" id="ARBA00023136"/>
    </source>
</evidence>
<dbReference type="InterPro" id="IPR023997">
    <property type="entry name" value="TonB-dep_OMP_SusC/RagA_CS"/>
</dbReference>
<keyword evidence="3 7" id="KW-1134">Transmembrane beta strand</keyword>
<dbReference type="InterPro" id="IPR023996">
    <property type="entry name" value="TonB-dep_OMP_SusC/RagA"/>
</dbReference>
<sequence>MNRLKTMGIVTPYAARIAIIFKIVTLLTCGSAPHAHASAYKHPAALIRNIDVHGRVVDDAGKGIEGAVVKIKDARRSVLSDHQGYFILNGVDDHAILIITHLGFQPLEISVKPNLGQIRMTEFNGQLNEVGIVSTGYQNIPKERATGSFVLIDSSLFNRKVSTNILDRLDGVTSGLIFNRNKTGNTPDISVRGRSTIASDASPLIILDNFPYDGDISNINPQDVKSITVLKDAAASSIWGSRAGNGVIVISTYKGQFNQKPTVSLSSNVTFGGRPDLYYKPQLSNEAFIGIEQFLFDKGAYNNVINNGYGSLSPAVEIMLLSRRGAISAQRKSAMLDSIAGHDNRTDLEKYYYRPSINQQYQFSINGGGINNKYFVSMGYDQNKANTVINSNDQMTLNASNTLSLLNSHLELSTGIMFTTGKTSVDGSTYNPQFPYENLADQNGNALAITRVLRLPYVDTVGKGRLLDWHYKPLDEIRNPATIQQSRVTDYRVSIGLAYKILEGLKLSGSYTYDKGVNDQVRRNTIQSFYTRDMINTYAQINQATGMVTYPVPVGDIADNASNTYYSHYARAQLSYEKLIPGKHAINAIGGAEIKDFHSEFSSVTLYGFDEATLTNKNNMINPTALYPAIYGFNSSRIPLNVINSSATDRYRSYFFNGSYTYNNRYVLSASARKDESNLFGVKTNQKGVPLWSAGLAWNLSNESFHQSAALPYLKLRATYGYSGNVNKTVSAYLTAQATGQSNLWNIPYVTITNPPNPSLRWEQVRNVNFGMDFQTKSNVLSGSVEYWIKSGFDLIGASPIAQQTGVSTFTGNTASIKGQGIDVSLISNNLRLRDLAWSTAFHFNYNTDRITDYRVKAVNNASIVSGNYLQPLVGYSYYSVFSYKWMGLDNQGNPQGILNGATSKDYSAILNSTNAAELVYSGTLTPKYYGNMMNNLSWKAFELSVNVVYKFGYVYRRPSLSNVNLYTTTLNSSQRYQQYDYDIRWQNPGDELRTDVPALVYPVNGSRDGLYANSSVLIEKGDHIRLQDIRLNYTLSSKKVNGLPFQNFSIYGYASNLRIIWKASKYRIDPDNVQGIPLPKLFAAGIKATF</sequence>
<dbReference type="NCBIfam" id="TIGR04057">
    <property type="entry name" value="SusC_RagA_signa"/>
    <property type="match status" value="1"/>
</dbReference>
<accession>A0A521C9Y2</accession>
<dbReference type="SUPFAM" id="SSF56935">
    <property type="entry name" value="Porins"/>
    <property type="match status" value="1"/>
</dbReference>
<evidence type="ECO:0000256" key="4">
    <source>
        <dbReference type="ARBA" id="ARBA00022692"/>
    </source>
</evidence>
<dbReference type="InterPro" id="IPR008969">
    <property type="entry name" value="CarboxyPept-like_regulatory"/>
</dbReference>